<dbReference type="Proteomes" id="UP000311919">
    <property type="component" value="Unassembled WGS sequence"/>
</dbReference>
<dbReference type="AlphaFoldDB" id="A0A4Z2CR64"/>
<evidence type="ECO:0000256" key="1">
    <source>
        <dbReference type="ARBA" id="ARBA00008455"/>
    </source>
</evidence>
<dbReference type="InterPro" id="IPR039417">
    <property type="entry name" value="Peptidase_C1A_papain-like"/>
</dbReference>
<evidence type="ECO:0000313" key="3">
    <source>
        <dbReference type="EMBL" id="TNN06705.1"/>
    </source>
</evidence>
<dbReference type="Gene3D" id="3.90.70.10">
    <property type="entry name" value="Cysteine proteinases"/>
    <property type="match status" value="1"/>
</dbReference>
<dbReference type="Pfam" id="PF00112">
    <property type="entry name" value="Peptidase_C1"/>
    <property type="match status" value="1"/>
</dbReference>
<dbReference type="InterPro" id="IPR013128">
    <property type="entry name" value="Peptidase_C1A"/>
</dbReference>
<evidence type="ECO:0000313" key="4">
    <source>
        <dbReference type="Proteomes" id="UP000311919"/>
    </source>
</evidence>
<dbReference type="SUPFAM" id="SSF54001">
    <property type="entry name" value="Cysteine proteinases"/>
    <property type="match status" value="1"/>
</dbReference>
<gene>
    <name evidence="3" type="ORF">EWB00_008207</name>
</gene>
<comment type="caution">
    <text evidence="3">The sequence shown here is derived from an EMBL/GenBank/DDBJ whole genome shotgun (WGS) entry which is preliminary data.</text>
</comment>
<dbReference type="InterPro" id="IPR038765">
    <property type="entry name" value="Papain-like_cys_pep_sf"/>
</dbReference>
<dbReference type="InterPro" id="IPR000668">
    <property type="entry name" value="Peptidase_C1A_C"/>
</dbReference>
<reference evidence="3 4" key="1">
    <citation type="submission" date="2019-03" db="EMBL/GenBank/DDBJ databases">
        <title>An improved genome assembly of the fluke Schistosoma japonicum.</title>
        <authorList>
            <person name="Hu W."/>
            <person name="Luo F."/>
            <person name="Yin M."/>
            <person name="Mo X."/>
            <person name="Sun C."/>
            <person name="Wu Q."/>
            <person name="Zhu B."/>
            <person name="Xiang M."/>
            <person name="Wang J."/>
            <person name="Wang Y."/>
            <person name="Zhang T."/>
            <person name="Xu B."/>
            <person name="Zheng H."/>
            <person name="Feng Z."/>
        </authorList>
    </citation>
    <scope>NUCLEOTIDE SEQUENCE [LARGE SCALE GENOMIC DNA]</scope>
    <source>
        <strain evidence="3">HuSjv2</strain>
        <tissue evidence="3">Worms</tissue>
    </source>
</reference>
<dbReference type="SMART" id="SM00645">
    <property type="entry name" value="Pept_C1"/>
    <property type="match status" value="1"/>
</dbReference>
<organism evidence="3 4">
    <name type="scientific">Schistosoma japonicum</name>
    <name type="common">Blood fluke</name>
    <dbReference type="NCBI Taxonomy" id="6182"/>
    <lineage>
        <taxon>Eukaryota</taxon>
        <taxon>Metazoa</taxon>
        <taxon>Spiralia</taxon>
        <taxon>Lophotrochozoa</taxon>
        <taxon>Platyhelminthes</taxon>
        <taxon>Trematoda</taxon>
        <taxon>Digenea</taxon>
        <taxon>Strigeidida</taxon>
        <taxon>Schistosomatoidea</taxon>
        <taxon>Schistosomatidae</taxon>
        <taxon>Schistosoma</taxon>
    </lineage>
</organism>
<dbReference type="PROSITE" id="PS00640">
    <property type="entry name" value="THIOL_PROTEASE_ASN"/>
    <property type="match status" value="1"/>
</dbReference>
<feature type="domain" description="Peptidase C1A papain C-terminal" evidence="2">
    <location>
        <begin position="83"/>
        <end position="317"/>
    </location>
</feature>
<dbReference type="GO" id="GO:0006508">
    <property type="term" value="P:proteolysis"/>
    <property type="evidence" value="ECO:0007669"/>
    <property type="project" value="InterPro"/>
</dbReference>
<dbReference type="CDD" id="cd02248">
    <property type="entry name" value="Peptidase_C1A"/>
    <property type="match status" value="1"/>
</dbReference>
<proteinExistence type="inferred from homology"/>
<protein>
    <submittedName>
        <fullName evidence="3">Cathepsin L-like proteinase</fullName>
    </submittedName>
</protein>
<keyword evidence="4" id="KW-1185">Reference proteome</keyword>
<dbReference type="InterPro" id="IPR025661">
    <property type="entry name" value="Pept_asp_AS"/>
</dbReference>
<dbReference type="OrthoDB" id="387093at2759"/>
<dbReference type="EMBL" id="SKCS01000452">
    <property type="protein sequence ID" value="TNN06705.1"/>
    <property type="molecule type" value="Genomic_DNA"/>
</dbReference>
<name>A0A4Z2CR64_SCHJA</name>
<dbReference type="PANTHER" id="PTHR12411">
    <property type="entry name" value="CYSTEINE PROTEASE FAMILY C1-RELATED"/>
    <property type="match status" value="1"/>
</dbReference>
<evidence type="ECO:0000259" key="2">
    <source>
        <dbReference type="SMART" id="SM00645"/>
    </source>
</evidence>
<accession>A0A4Z2CR64</accession>
<dbReference type="STRING" id="6182.A0A4Z2CR64"/>
<sequence length="321" mass="36281">MLFISLLGGAWKESSGELVEEYWLVAYAPHGVTGVETYEIGLSRFSDVDWNEFRSWYSVGDKLDIPETVYITDDDNGNNALSPPESCDWRLAGLVYEPRDQKQLLTPQYRNNVELAIVSYNVGSCNASYAFAVMHATEIQYAIHKLKLLYLSVQQFIDCTHNYGNNGCHGGDTLSLLKYLQTMGLETEEMYPYTGGDQECMANSSNVTVRSIGYKSIQNGSESDLRDVICSEGPYVVTMNIDENFLHYKSGIYQSIYCNESNLNQSMAVIGYDSNEGIDYWILKNSWGTNWGEDGFVYVRRNYENMCGIASFAFAPVFNFL</sequence>
<comment type="similarity">
    <text evidence="1">Belongs to the peptidase C1 family.</text>
</comment>
<dbReference type="GO" id="GO:0008234">
    <property type="term" value="F:cysteine-type peptidase activity"/>
    <property type="evidence" value="ECO:0007669"/>
    <property type="project" value="InterPro"/>
</dbReference>